<dbReference type="InterPro" id="IPR016477">
    <property type="entry name" value="Fructo-/Ketosamine-3-kinase"/>
</dbReference>
<dbReference type="AlphaFoldDB" id="A0A2V1P343"/>
<dbReference type="Gene3D" id="3.90.1200.10">
    <property type="match status" value="1"/>
</dbReference>
<gene>
    <name evidence="3" type="ORF">DFK10_12665</name>
</gene>
<comment type="caution">
    <text evidence="3">The sequence shown here is derived from an EMBL/GenBank/DDBJ whole genome shotgun (WGS) entry which is preliminary data.</text>
</comment>
<dbReference type="RefSeq" id="WP_109389407.1">
    <property type="nucleotide sequence ID" value="NZ_QETF01000016.1"/>
</dbReference>
<dbReference type="PIRSF" id="PIRSF006221">
    <property type="entry name" value="Ketosamine-3-kinase"/>
    <property type="match status" value="1"/>
</dbReference>
<accession>A0A2V1P343</accession>
<dbReference type="Proteomes" id="UP000245293">
    <property type="component" value="Unassembled WGS sequence"/>
</dbReference>
<name>A0A2V1P343_9RHOB</name>
<dbReference type="OrthoDB" id="5291879at2"/>
<keyword evidence="4" id="KW-1185">Reference proteome</keyword>
<proteinExistence type="inferred from homology"/>
<comment type="similarity">
    <text evidence="1 2">Belongs to the fructosamine kinase family.</text>
</comment>
<evidence type="ECO:0000313" key="4">
    <source>
        <dbReference type="Proteomes" id="UP000245293"/>
    </source>
</evidence>
<evidence type="ECO:0000313" key="3">
    <source>
        <dbReference type="EMBL" id="PWG16190.1"/>
    </source>
</evidence>
<protein>
    <submittedName>
        <fullName evidence="3">Aminoglycoside phosphotransferase</fullName>
    </submittedName>
</protein>
<dbReference type="GO" id="GO:0016301">
    <property type="term" value="F:kinase activity"/>
    <property type="evidence" value="ECO:0007669"/>
    <property type="project" value="UniProtKB-UniRule"/>
</dbReference>
<sequence length="267" mass="29153">MDPVSAAIGRLFGAVPAGLHRLQGGDLSEVWKVRLADGRDVVAKAGPLVLREARMLEAMAEAGAPVPRVLASEKTLIVMEYLPEARPGPDSWRALGAGLARLHETTAARYGWPVDYAFGEVAIPNARGADWLAFWTDHRLLEGRDVLPAGLAHRLDRLAHRLPDLIPDSPPAALLHGDLWTGNALFTEAGAYLIDPACYHGDAEVDLAMLELFGRPHDAFYEVYGRPGGDWDSRRAVYQLWPALVHLRLFGTGYIGMVEDRLARLGA</sequence>
<dbReference type="PANTHER" id="PTHR12149:SF8">
    <property type="entry name" value="PROTEIN-RIBULOSAMINE 3-KINASE"/>
    <property type="match status" value="1"/>
</dbReference>
<dbReference type="Gene3D" id="3.30.200.20">
    <property type="entry name" value="Phosphorylase Kinase, domain 1"/>
    <property type="match status" value="1"/>
</dbReference>
<dbReference type="Pfam" id="PF03881">
    <property type="entry name" value="Fructosamin_kin"/>
    <property type="match status" value="1"/>
</dbReference>
<dbReference type="InterPro" id="IPR011009">
    <property type="entry name" value="Kinase-like_dom_sf"/>
</dbReference>
<keyword evidence="2 3" id="KW-0808">Transferase</keyword>
<reference evidence="4" key="1">
    <citation type="submission" date="2018-05" db="EMBL/GenBank/DDBJ databases">
        <authorList>
            <person name="Du Z."/>
            <person name="Wang X."/>
        </authorList>
    </citation>
    <scope>NUCLEOTIDE SEQUENCE [LARGE SCALE GENOMIC DNA]</scope>
    <source>
        <strain evidence="4">WDS4C29</strain>
    </source>
</reference>
<dbReference type="PANTHER" id="PTHR12149">
    <property type="entry name" value="FRUCTOSAMINE 3 KINASE-RELATED PROTEIN"/>
    <property type="match status" value="1"/>
</dbReference>
<dbReference type="SUPFAM" id="SSF56112">
    <property type="entry name" value="Protein kinase-like (PK-like)"/>
    <property type="match status" value="1"/>
</dbReference>
<organism evidence="3 4">
    <name type="scientific">Salibaculum griseiflavum</name>
    <dbReference type="NCBI Taxonomy" id="1914409"/>
    <lineage>
        <taxon>Bacteria</taxon>
        <taxon>Pseudomonadati</taxon>
        <taxon>Pseudomonadota</taxon>
        <taxon>Alphaproteobacteria</taxon>
        <taxon>Rhodobacterales</taxon>
        <taxon>Roseobacteraceae</taxon>
        <taxon>Salibaculum</taxon>
    </lineage>
</organism>
<keyword evidence="2" id="KW-0418">Kinase</keyword>
<evidence type="ECO:0000256" key="2">
    <source>
        <dbReference type="PIRNR" id="PIRNR006221"/>
    </source>
</evidence>
<dbReference type="EMBL" id="QETF01000016">
    <property type="protein sequence ID" value="PWG16190.1"/>
    <property type="molecule type" value="Genomic_DNA"/>
</dbReference>
<evidence type="ECO:0000256" key="1">
    <source>
        <dbReference type="ARBA" id="ARBA00009460"/>
    </source>
</evidence>